<dbReference type="OrthoDB" id="7876991at2"/>
<sequence length="67" mass="7934">MDRVLNMIIRRVINRLTRMGVDKGVDVMAARRRSDPNADPRVTQQQNKETSQRARQAMKMMRRFGKF</sequence>
<dbReference type="RefSeq" id="WP_076978514.1">
    <property type="nucleotide sequence ID" value="NZ_CP019124.1"/>
</dbReference>
<dbReference type="STRING" id="1267768.BV394_01065"/>
<reference evidence="1 2" key="1">
    <citation type="submission" date="2017-01" db="EMBL/GenBank/DDBJ databases">
        <title>Genomic analysis of Xuhuaishuia manganoxidans DY6-4.</title>
        <authorList>
            <person name="Wang X."/>
        </authorList>
    </citation>
    <scope>NUCLEOTIDE SEQUENCE [LARGE SCALE GENOMIC DNA]</scope>
    <source>
        <strain evidence="1 2">DY6-4</strain>
    </source>
</reference>
<proteinExistence type="predicted"/>
<evidence type="ECO:0000313" key="1">
    <source>
        <dbReference type="EMBL" id="APX88489.1"/>
    </source>
</evidence>
<gene>
    <name evidence="1" type="ORF">BV394_01065</name>
</gene>
<dbReference type="AlphaFoldDB" id="A0A1U7DF16"/>
<name>A0A1U7DF16_9RHOB</name>
<accession>A0A1U7DF16</accession>
<protein>
    <submittedName>
        <fullName evidence="1">Uncharacterized protein</fullName>
    </submittedName>
</protein>
<evidence type="ECO:0000313" key="2">
    <source>
        <dbReference type="Proteomes" id="UP000187266"/>
    </source>
</evidence>
<accession>A0A2M9DGY4</accession>
<organism evidence="1 2">
    <name type="scientific">Brevirhabdus pacifica</name>
    <dbReference type="NCBI Taxonomy" id="1267768"/>
    <lineage>
        <taxon>Bacteria</taxon>
        <taxon>Pseudomonadati</taxon>
        <taxon>Pseudomonadota</taxon>
        <taxon>Alphaproteobacteria</taxon>
        <taxon>Rhodobacterales</taxon>
        <taxon>Paracoccaceae</taxon>
        <taxon>Brevirhabdus</taxon>
    </lineage>
</organism>
<dbReference type="EMBL" id="CP019124">
    <property type="protein sequence ID" value="APX88489.1"/>
    <property type="molecule type" value="Genomic_DNA"/>
</dbReference>
<keyword evidence="2" id="KW-1185">Reference proteome</keyword>
<dbReference type="Proteomes" id="UP000187266">
    <property type="component" value="Chromosome"/>
</dbReference>